<dbReference type="PANTHER" id="PTHR11101">
    <property type="entry name" value="PHOSPHATE TRANSPORTER"/>
    <property type="match status" value="1"/>
</dbReference>
<feature type="transmembrane region" description="Helical" evidence="7">
    <location>
        <begin position="183"/>
        <end position="205"/>
    </location>
</feature>
<keyword evidence="6 7" id="KW-0472">Membrane</keyword>
<evidence type="ECO:0000256" key="5">
    <source>
        <dbReference type="ARBA" id="ARBA00022989"/>
    </source>
</evidence>
<keyword evidence="3 7" id="KW-0592">Phosphate transport</keyword>
<dbReference type="GO" id="GO:0005315">
    <property type="term" value="F:phosphate transmembrane transporter activity"/>
    <property type="evidence" value="ECO:0007669"/>
    <property type="project" value="InterPro"/>
</dbReference>
<evidence type="ECO:0000256" key="9">
    <source>
        <dbReference type="SAM" id="SignalP"/>
    </source>
</evidence>
<keyword evidence="9" id="KW-0732">Signal</keyword>
<feature type="region of interest" description="Disordered" evidence="8">
    <location>
        <begin position="316"/>
        <end position="339"/>
    </location>
</feature>
<protein>
    <recommendedName>
        <fullName evidence="7">Phosphate transporter</fullName>
    </recommendedName>
</protein>
<dbReference type="PANTHER" id="PTHR11101:SF80">
    <property type="entry name" value="PHOSPHATE TRANSPORTER"/>
    <property type="match status" value="1"/>
</dbReference>
<evidence type="ECO:0000313" key="11">
    <source>
        <dbReference type="Proteomes" id="UP000654075"/>
    </source>
</evidence>
<evidence type="ECO:0000256" key="7">
    <source>
        <dbReference type="RuleBase" id="RU363058"/>
    </source>
</evidence>
<organism evidence="10 11">
    <name type="scientific">Polarella glacialis</name>
    <name type="common">Dinoflagellate</name>
    <dbReference type="NCBI Taxonomy" id="89957"/>
    <lineage>
        <taxon>Eukaryota</taxon>
        <taxon>Sar</taxon>
        <taxon>Alveolata</taxon>
        <taxon>Dinophyceae</taxon>
        <taxon>Suessiales</taxon>
        <taxon>Suessiaceae</taxon>
        <taxon>Polarella</taxon>
    </lineage>
</organism>
<comment type="similarity">
    <text evidence="7">Belongs to the inorganic phosphate transporter (PiT) (TC 2.A.20) family.</text>
</comment>
<feature type="transmembrane region" description="Helical" evidence="7">
    <location>
        <begin position="551"/>
        <end position="572"/>
    </location>
</feature>
<name>A0A813DLR8_POLGL</name>
<dbReference type="Proteomes" id="UP000654075">
    <property type="component" value="Unassembled WGS sequence"/>
</dbReference>
<feature type="transmembrane region" description="Helical" evidence="7">
    <location>
        <begin position="65"/>
        <end position="84"/>
    </location>
</feature>
<feature type="transmembrane region" description="Helical" evidence="7">
    <location>
        <begin position="280"/>
        <end position="302"/>
    </location>
</feature>
<evidence type="ECO:0000256" key="1">
    <source>
        <dbReference type="ARBA" id="ARBA00004141"/>
    </source>
</evidence>
<feature type="transmembrane region" description="Helical" evidence="7">
    <location>
        <begin position="245"/>
        <end position="268"/>
    </location>
</feature>
<keyword evidence="5 7" id="KW-1133">Transmembrane helix</keyword>
<feature type="transmembrane region" description="Helical" evidence="7">
    <location>
        <begin position="496"/>
        <end position="515"/>
    </location>
</feature>
<comment type="caution">
    <text evidence="10">The sequence shown here is derived from an EMBL/GenBank/DDBJ whole genome shotgun (WGS) entry which is preliminary data.</text>
</comment>
<keyword evidence="2 7" id="KW-0813">Transport</keyword>
<feature type="non-terminal residue" evidence="10">
    <location>
        <position position="575"/>
    </location>
</feature>
<dbReference type="OrthoDB" id="67021at2759"/>
<accession>A0A813DLR8</accession>
<dbReference type="AlphaFoldDB" id="A0A813DLR8"/>
<dbReference type="EMBL" id="CAJNNV010003342">
    <property type="protein sequence ID" value="CAE8588823.1"/>
    <property type="molecule type" value="Genomic_DNA"/>
</dbReference>
<dbReference type="GO" id="GO:0016020">
    <property type="term" value="C:membrane"/>
    <property type="evidence" value="ECO:0007669"/>
    <property type="project" value="UniProtKB-SubCell"/>
</dbReference>
<evidence type="ECO:0000313" key="10">
    <source>
        <dbReference type="EMBL" id="CAE8588823.1"/>
    </source>
</evidence>
<comment type="function">
    <text evidence="7">Sodium-phosphate symporter.</text>
</comment>
<reference evidence="10" key="1">
    <citation type="submission" date="2021-02" db="EMBL/GenBank/DDBJ databases">
        <authorList>
            <person name="Dougan E. K."/>
            <person name="Rhodes N."/>
            <person name="Thang M."/>
            <person name="Chan C."/>
        </authorList>
    </citation>
    <scope>NUCLEOTIDE SEQUENCE</scope>
</reference>
<evidence type="ECO:0000256" key="8">
    <source>
        <dbReference type="SAM" id="MobiDB-lite"/>
    </source>
</evidence>
<sequence>VTVIPLLGVLALAATDDFNCNAVLDKNAQQVPCQSGVKDCSSCKVKEGGKCAPYSTNIPDSKNQLPVLIAAALVGAVMCFAIGGNDAANSWGTSVGSGAISLFWGCMLGGLGEFMGATFLGAGVSSTIQKGVADLTSPVCWACGYCDSKMAMYQWGMLAALIGGAVFLLLSTFFCIPVSTTHAIVGGVVGMTWLAVGGGCLNWSVTSGLGAIILSWVLSPLLAGFVACAMYLINYFLVFKARDPVEAAFVAVPLLYGLTCSVMLYLILLKSPLTAKSVSANARLIICSVVLVVVPLAVKFCVNPVTRRDINLKWAKGNGKGNGNESSESSGSANPTPANAETLGVLDLGSVGQTQEVRIEMEEHPHGRQREEVEGLEGHAEVPEGLEEAPKGMQIFHDWQGCETQQQLGAKRVFKSLLVLVAFLESFAHGANDTGNATGPFGAILNTYSNGIYACNGEPTPIYVMAIAGFFVALGVNVMGYRVIKTMGTDLCFIDFHLGFCTEFASGFSVVLATILKMPVSTTHCQVGAVIFVGALARGPRNVSWSLFGKIFLTWVITLPFSGGLAALITFLRFL</sequence>
<feature type="transmembrane region" description="Helical" evidence="7">
    <location>
        <begin position="211"/>
        <end position="233"/>
    </location>
</feature>
<evidence type="ECO:0000256" key="3">
    <source>
        <dbReference type="ARBA" id="ARBA00022592"/>
    </source>
</evidence>
<feature type="transmembrane region" description="Helical" evidence="7">
    <location>
        <begin position="462"/>
        <end position="484"/>
    </location>
</feature>
<feature type="signal peptide" evidence="9">
    <location>
        <begin position="1"/>
        <end position="15"/>
    </location>
</feature>
<feature type="compositionally biased region" description="Low complexity" evidence="8">
    <location>
        <begin position="323"/>
        <end position="334"/>
    </location>
</feature>
<evidence type="ECO:0000256" key="2">
    <source>
        <dbReference type="ARBA" id="ARBA00022448"/>
    </source>
</evidence>
<dbReference type="InterPro" id="IPR001204">
    <property type="entry name" value="Phos_transporter"/>
</dbReference>
<proteinExistence type="inferred from homology"/>
<gene>
    <name evidence="10" type="ORF">PGLA1383_LOCUS7609</name>
</gene>
<evidence type="ECO:0000256" key="6">
    <source>
        <dbReference type="ARBA" id="ARBA00023136"/>
    </source>
</evidence>
<dbReference type="GO" id="GO:0035435">
    <property type="term" value="P:phosphate ion transmembrane transport"/>
    <property type="evidence" value="ECO:0007669"/>
    <property type="project" value="TreeGrafter"/>
</dbReference>
<feature type="transmembrane region" description="Helical" evidence="7">
    <location>
        <begin position="91"/>
        <end position="111"/>
    </location>
</feature>
<keyword evidence="11" id="KW-1185">Reference proteome</keyword>
<comment type="subcellular location">
    <subcellularLocation>
        <location evidence="1 7">Membrane</location>
        <topology evidence="1 7">Multi-pass membrane protein</topology>
    </subcellularLocation>
</comment>
<dbReference type="OMA" id="ITWVGYK"/>
<keyword evidence="4 7" id="KW-0812">Transmembrane</keyword>
<evidence type="ECO:0000256" key="4">
    <source>
        <dbReference type="ARBA" id="ARBA00022692"/>
    </source>
</evidence>
<feature type="chain" id="PRO_5032468076" description="Phosphate transporter" evidence="9">
    <location>
        <begin position="16"/>
        <end position="575"/>
    </location>
</feature>
<feature type="transmembrane region" description="Helical" evidence="7">
    <location>
        <begin position="155"/>
        <end position="176"/>
    </location>
</feature>
<dbReference type="Pfam" id="PF01384">
    <property type="entry name" value="PHO4"/>
    <property type="match status" value="1"/>
</dbReference>